<dbReference type="Proteomes" id="UP000822688">
    <property type="component" value="Chromosome V"/>
</dbReference>
<gene>
    <name evidence="4" type="ORF">KC19_3G103400</name>
    <name evidence="2" type="ORF">KC19_7G120500</name>
    <name evidence="3" type="ORF">KC19_VG008500</name>
</gene>
<evidence type="ECO:0000313" key="4">
    <source>
        <dbReference type="EMBL" id="KAG0583031.1"/>
    </source>
</evidence>
<protein>
    <submittedName>
        <fullName evidence="4">Uncharacterized protein</fullName>
    </submittedName>
</protein>
<comment type="caution">
    <text evidence="4">The sequence shown here is derived from an EMBL/GenBank/DDBJ whole genome shotgun (WGS) entry which is preliminary data.</text>
</comment>
<organism evidence="4 5">
    <name type="scientific">Ceratodon purpureus</name>
    <name type="common">Fire moss</name>
    <name type="synonym">Dicranum purpureum</name>
    <dbReference type="NCBI Taxonomy" id="3225"/>
    <lineage>
        <taxon>Eukaryota</taxon>
        <taxon>Viridiplantae</taxon>
        <taxon>Streptophyta</taxon>
        <taxon>Embryophyta</taxon>
        <taxon>Bryophyta</taxon>
        <taxon>Bryophytina</taxon>
        <taxon>Bryopsida</taxon>
        <taxon>Dicranidae</taxon>
        <taxon>Pseudoditrichales</taxon>
        <taxon>Ditrichaceae</taxon>
        <taxon>Ceratodon</taxon>
    </lineage>
</organism>
<evidence type="ECO:0000313" key="2">
    <source>
        <dbReference type="EMBL" id="KAG0567238.1"/>
    </source>
</evidence>
<evidence type="ECO:0000313" key="3">
    <source>
        <dbReference type="EMBL" id="KAG0571400.1"/>
    </source>
</evidence>
<evidence type="ECO:0000256" key="1">
    <source>
        <dbReference type="SAM" id="MobiDB-lite"/>
    </source>
</evidence>
<dbReference type="AlphaFoldDB" id="A0A8T0IJE5"/>
<sequence length="183" mass="21012">MAMDSRVPSPSRMSARRIAEGPGGLHHTMLDVVELAIFRLDRYLKRHRMPVKPWVMDWKRPRSGPESDCDPAHVPAETFLDSLPREIVKDKIWPLLMNGETPVDKFRMLCHIRCVCVGWMVYAEGSKEWPLGLEAWIQGDHRVVAATGENPFHDTDSESDPDWANADWDWDEERSTSGTDDEE</sequence>
<name>A0A8T0IJE5_CERPU</name>
<evidence type="ECO:0000313" key="5">
    <source>
        <dbReference type="Proteomes" id="UP000822688"/>
    </source>
</evidence>
<dbReference type="Proteomes" id="UP000822688">
    <property type="component" value="Chromosome 3"/>
</dbReference>
<dbReference type="Proteomes" id="UP000822688">
    <property type="component" value="Chromosome 7"/>
</dbReference>
<keyword evidence="5" id="KW-1185">Reference proteome</keyword>
<dbReference type="EMBL" id="CM026428">
    <property type="protein sequence ID" value="KAG0567238.1"/>
    <property type="molecule type" value="Genomic_DNA"/>
</dbReference>
<dbReference type="EMBL" id="CM026426">
    <property type="protein sequence ID" value="KAG0571400.1"/>
    <property type="molecule type" value="Genomic_DNA"/>
</dbReference>
<dbReference type="EMBL" id="CM026423">
    <property type="protein sequence ID" value="KAG0583031.1"/>
    <property type="molecule type" value="Genomic_DNA"/>
</dbReference>
<accession>A0A8T0IJE5</accession>
<proteinExistence type="predicted"/>
<feature type="region of interest" description="Disordered" evidence="1">
    <location>
        <begin position="148"/>
        <end position="183"/>
    </location>
</feature>
<reference evidence="4" key="1">
    <citation type="submission" date="2020-06" db="EMBL/GenBank/DDBJ databases">
        <title>WGS assembly of Ceratodon purpureus strain R40.</title>
        <authorList>
            <person name="Carey S.B."/>
            <person name="Jenkins J."/>
            <person name="Shu S."/>
            <person name="Lovell J.T."/>
            <person name="Sreedasyam A."/>
            <person name="Maumus F."/>
            <person name="Tiley G.P."/>
            <person name="Fernandez-Pozo N."/>
            <person name="Barry K."/>
            <person name="Chen C."/>
            <person name="Wang M."/>
            <person name="Lipzen A."/>
            <person name="Daum C."/>
            <person name="Saski C.A."/>
            <person name="Payton A.C."/>
            <person name="Mcbreen J.C."/>
            <person name="Conrad R.E."/>
            <person name="Kollar L.M."/>
            <person name="Olsson S."/>
            <person name="Huttunen S."/>
            <person name="Landis J.B."/>
            <person name="Wickett N.J."/>
            <person name="Johnson M.G."/>
            <person name="Rensing S.A."/>
            <person name="Grimwood J."/>
            <person name="Schmutz J."/>
            <person name="Mcdaniel S.F."/>
        </authorList>
    </citation>
    <scope>NUCLEOTIDE SEQUENCE</scope>
    <source>
        <strain evidence="4">R40</strain>
    </source>
</reference>